<accession>A0A8H4A4C4</accession>
<keyword evidence="1" id="KW-1133">Transmembrane helix</keyword>
<feature type="transmembrane region" description="Helical" evidence="1">
    <location>
        <begin position="383"/>
        <end position="401"/>
    </location>
</feature>
<keyword evidence="1" id="KW-0812">Transmembrane</keyword>
<comment type="caution">
    <text evidence="2">The sequence shown here is derived from an EMBL/GenBank/DDBJ whole genome shotgun (WGS) entry which is preliminary data.</text>
</comment>
<feature type="transmembrane region" description="Helical" evidence="1">
    <location>
        <begin position="239"/>
        <end position="263"/>
    </location>
</feature>
<evidence type="ECO:0008006" key="4">
    <source>
        <dbReference type="Google" id="ProtNLM"/>
    </source>
</evidence>
<organism evidence="2 3">
    <name type="scientific">Gigaspora margarita</name>
    <dbReference type="NCBI Taxonomy" id="4874"/>
    <lineage>
        <taxon>Eukaryota</taxon>
        <taxon>Fungi</taxon>
        <taxon>Fungi incertae sedis</taxon>
        <taxon>Mucoromycota</taxon>
        <taxon>Glomeromycotina</taxon>
        <taxon>Glomeromycetes</taxon>
        <taxon>Diversisporales</taxon>
        <taxon>Gigasporaceae</taxon>
        <taxon>Gigaspora</taxon>
    </lineage>
</organism>
<proteinExistence type="predicted"/>
<protein>
    <recommendedName>
        <fullName evidence="4">Transmembrane protein</fullName>
    </recommendedName>
</protein>
<reference evidence="2 3" key="1">
    <citation type="journal article" date="2019" name="Environ. Microbiol.">
        <title>At the nexus of three kingdoms: the genome of the mycorrhizal fungus Gigaspora margarita provides insights into plant, endobacterial and fungal interactions.</title>
        <authorList>
            <person name="Venice F."/>
            <person name="Ghignone S."/>
            <person name="Salvioli di Fossalunga A."/>
            <person name="Amselem J."/>
            <person name="Novero M."/>
            <person name="Xianan X."/>
            <person name="Sedzielewska Toro K."/>
            <person name="Morin E."/>
            <person name="Lipzen A."/>
            <person name="Grigoriev I.V."/>
            <person name="Henrissat B."/>
            <person name="Martin F.M."/>
            <person name="Bonfante P."/>
        </authorList>
    </citation>
    <scope>NUCLEOTIDE SEQUENCE [LARGE SCALE GENOMIC DNA]</scope>
    <source>
        <strain evidence="2 3">BEG34</strain>
    </source>
</reference>
<dbReference type="OrthoDB" id="2421701at2759"/>
<feature type="transmembrane region" description="Helical" evidence="1">
    <location>
        <begin position="175"/>
        <end position="195"/>
    </location>
</feature>
<sequence>MNNSQSSVSMNTFRTKRSYSHNNRHNRQCGIVSWIFMPLRRGSFLSFYKSHSFHNDISFKNISIKQLNEQEIQEQLQKIYQKASDDPSASIEPRQLTQFWQDYCIWLSKCKNLEDSQSQREYWITKEEFRKLNRAIKKDLNQNRISWAQFQPPIPKTTQYLSSFANKLIDEKLGLIAYLKWLMLLGQLLLNIVFITRQFELVINFPENDPISDMLVSSGIHNRNEFIRSATGIGFTLEFTFLLILLMVVVGTFLTLILSHSILNQVILFQNMIKIIQEIAEFSLFKFIHFLNLPAFVNEFHEPPSLDLITDLIKFKFKQKQWEPYVAFIYKLFYTIIARPTFLILGLVALYIKLLLVSKSLVWIQQLKFDLPTIWKELVENPFSLIIFLGLANNIAGLYGIPSMEERQAFFENHRIHEYDFTNALMHEFVKQNKRWRGFWNIALYTVGVNSRDLNDIFWESIYGDNPNIFDEDEIQINDIEESPVV</sequence>
<evidence type="ECO:0000313" key="3">
    <source>
        <dbReference type="Proteomes" id="UP000439903"/>
    </source>
</evidence>
<evidence type="ECO:0000256" key="1">
    <source>
        <dbReference type="SAM" id="Phobius"/>
    </source>
</evidence>
<feature type="transmembrane region" description="Helical" evidence="1">
    <location>
        <begin position="341"/>
        <end position="363"/>
    </location>
</feature>
<dbReference type="EMBL" id="WTPW01001939">
    <property type="protein sequence ID" value="KAF0406829.1"/>
    <property type="molecule type" value="Genomic_DNA"/>
</dbReference>
<keyword evidence="1" id="KW-0472">Membrane</keyword>
<dbReference type="AlphaFoldDB" id="A0A8H4A4C4"/>
<gene>
    <name evidence="2" type="ORF">F8M41_008838</name>
</gene>
<evidence type="ECO:0000313" key="2">
    <source>
        <dbReference type="EMBL" id="KAF0406829.1"/>
    </source>
</evidence>
<dbReference type="Proteomes" id="UP000439903">
    <property type="component" value="Unassembled WGS sequence"/>
</dbReference>
<keyword evidence="3" id="KW-1185">Reference proteome</keyword>
<name>A0A8H4A4C4_GIGMA</name>